<dbReference type="GO" id="GO:0002281">
    <property type="term" value="P:macrophage activation involved in immune response"/>
    <property type="evidence" value="ECO:0007669"/>
    <property type="project" value="TreeGrafter"/>
</dbReference>
<evidence type="ECO:0000259" key="4">
    <source>
        <dbReference type="Pfam" id="PF13871"/>
    </source>
</evidence>
<dbReference type="GO" id="GO:0031490">
    <property type="term" value="F:chromatin DNA binding"/>
    <property type="evidence" value="ECO:0007669"/>
    <property type="project" value="TreeGrafter"/>
</dbReference>
<evidence type="ECO:0000313" key="6">
    <source>
        <dbReference type="EMBL" id="POI27025.1"/>
    </source>
</evidence>
<dbReference type="GO" id="GO:0030316">
    <property type="term" value="P:osteoclast differentiation"/>
    <property type="evidence" value="ECO:0007669"/>
    <property type="project" value="TreeGrafter"/>
</dbReference>
<dbReference type="EMBL" id="PPHD01025751">
    <property type="protein sequence ID" value="POI27025.1"/>
    <property type="molecule type" value="Genomic_DNA"/>
</dbReference>
<dbReference type="Pfam" id="PF13871">
    <property type="entry name" value="Helicase_C_4"/>
    <property type="match status" value="1"/>
</dbReference>
<dbReference type="InterPro" id="IPR026937">
    <property type="entry name" value="SBNO_Helicase_C_dom"/>
</dbReference>
<name>A0A2P4SSE0_BAMTH</name>
<dbReference type="SUPFAM" id="SSF52540">
    <property type="entry name" value="P-loop containing nucleoside triphosphate hydrolases"/>
    <property type="match status" value="1"/>
</dbReference>
<feature type="domain" description="Strawberry notch helicase C" evidence="4">
    <location>
        <begin position="108"/>
        <end position="386"/>
    </location>
</feature>
<dbReference type="GO" id="GO:0045944">
    <property type="term" value="P:positive regulation of transcription by RNA polymerase II"/>
    <property type="evidence" value="ECO:0007669"/>
    <property type="project" value="TreeGrafter"/>
</dbReference>
<accession>A0A2P4SSE0</accession>
<dbReference type="InterPro" id="IPR026741">
    <property type="entry name" value="SNO"/>
</dbReference>
<comment type="similarity">
    <text evidence="1">Belongs to the SBNO family.</text>
</comment>
<feature type="non-terminal residue" evidence="6">
    <location>
        <position position="1"/>
    </location>
</feature>
<feature type="domain" description="SBNO alpha/beta" evidence="5">
    <location>
        <begin position="424"/>
        <end position="536"/>
    </location>
</feature>
<evidence type="ECO:0000259" key="5">
    <source>
        <dbReference type="Pfam" id="PF25373"/>
    </source>
</evidence>
<gene>
    <name evidence="6" type="ORF">CIB84_009225</name>
</gene>
<evidence type="ECO:0000313" key="7">
    <source>
        <dbReference type="Proteomes" id="UP000237246"/>
    </source>
</evidence>
<organism evidence="6 7">
    <name type="scientific">Bambusicola thoracicus</name>
    <name type="common">Chinese bamboo-partridge</name>
    <name type="synonym">Perdix thoracica</name>
    <dbReference type="NCBI Taxonomy" id="9083"/>
    <lineage>
        <taxon>Eukaryota</taxon>
        <taxon>Metazoa</taxon>
        <taxon>Chordata</taxon>
        <taxon>Craniata</taxon>
        <taxon>Vertebrata</taxon>
        <taxon>Euteleostomi</taxon>
        <taxon>Archelosauria</taxon>
        <taxon>Archosauria</taxon>
        <taxon>Dinosauria</taxon>
        <taxon>Saurischia</taxon>
        <taxon>Theropoda</taxon>
        <taxon>Coelurosauria</taxon>
        <taxon>Aves</taxon>
        <taxon>Neognathae</taxon>
        <taxon>Galloanserae</taxon>
        <taxon>Galliformes</taxon>
        <taxon>Phasianidae</taxon>
        <taxon>Perdicinae</taxon>
        <taxon>Bambusicola</taxon>
    </lineage>
</organism>
<dbReference type="Pfam" id="PF25373">
    <property type="entry name" value="SBNO"/>
    <property type="match status" value="1"/>
</dbReference>
<dbReference type="AlphaFoldDB" id="A0A2P4SSE0"/>
<dbReference type="GO" id="GO:0050727">
    <property type="term" value="P:regulation of inflammatory response"/>
    <property type="evidence" value="ECO:0007669"/>
    <property type="project" value="TreeGrafter"/>
</dbReference>
<feature type="coiled-coil region" evidence="2">
    <location>
        <begin position="609"/>
        <end position="636"/>
    </location>
</feature>
<evidence type="ECO:0000256" key="1">
    <source>
        <dbReference type="ARBA" id="ARBA00006992"/>
    </source>
</evidence>
<protein>
    <submittedName>
        <fullName evidence="6">Uncharacterized protein</fullName>
    </submittedName>
</protein>
<dbReference type="GO" id="GO:0045892">
    <property type="term" value="P:negative regulation of DNA-templated transcription"/>
    <property type="evidence" value="ECO:0007669"/>
    <property type="project" value="TreeGrafter"/>
</dbReference>
<dbReference type="InterPro" id="IPR027417">
    <property type="entry name" value="P-loop_NTPase"/>
</dbReference>
<keyword evidence="2" id="KW-0175">Coiled coil</keyword>
<evidence type="ECO:0000256" key="3">
    <source>
        <dbReference type="SAM" id="MobiDB-lite"/>
    </source>
</evidence>
<dbReference type="GO" id="GO:0071354">
    <property type="term" value="P:cellular response to interleukin-6"/>
    <property type="evidence" value="ECO:0007669"/>
    <property type="project" value="TreeGrafter"/>
</dbReference>
<feature type="region of interest" description="Disordered" evidence="3">
    <location>
        <begin position="735"/>
        <end position="754"/>
    </location>
</feature>
<dbReference type="FunFam" id="3.40.50.300:FF:003990">
    <property type="entry name" value="Si:ch73-63e15.2"/>
    <property type="match status" value="1"/>
</dbReference>
<dbReference type="Proteomes" id="UP000237246">
    <property type="component" value="Unassembled WGS sequence"/>
</dbReference>
<dbReference type="PANTHER" id="PTHR12706:SF5">
    <property type="entry name" value="PROTEIN STRAWBERRY NOTCH HOMOLOG 2"/>
    <property type="match status" value="1"/>
</dbReference>
<sequence>KQRGRCTKALKGMCDPMGVIKISDDSSTDSDMGLDSDFNSSPESVLENDDVIFIEHAFNGFVTESRSNFHMLPSHKEMHGLRELEHVEKMKQDLLAKVKALGKELPLNTLDELINHFGGPEHVAEMTGRKGRVVCRPDGSVMFESRAEQGLSIDHVNLKEKERFMSGEKLVAIISEASSSGISLQADRRVKNQKRRVHMTLELPWSADRAIQQFGRTHRSNQVSAPEYVFLISELAGERRFASIVAKRLESLGALTHGDRRATESRDLSKYNFENKYGAKALDRVLSTILNYTENRVPVPKSYERGEAAFFQEMKQGLISVGICCNQLKYGTVSVEKDCSITKFLNRILGLEVDKQNMLFQYFSDTFDYLIEKDKKEGKYDMGILDLAPGIDEIYEESKEVFLTPGHPQDGQVVFYKISVDRGLKWEEAYEKSLTLTGSYDGFYLSYKTRGNKYTCLLAEQGRGKNFILYKPNIGKQSQPESLDSLHKKYRQVTPEEAKEHWESCYHFSLKKCNHAVWNRSCKLIQEGKECFQGMRLRHYYMLCGALLRVWSRIASIMADITNTSYLQIVRLKTKEKKKQVGSSPSLPEVLWGLRHVPPLGIKIPESCVRRVLEELKQMDENVKRKHNRLLQAQEQSLQFPLPLHILQQPLDLTQTAPRLPLPQHSLRQDEILDLTYSPPSDSIPDMMNPEPSTLCFPPEPVLQPHQQHGSPFGFSHLPAFKSPDAILEGSVPLSSSLQEHQPLPHPEPSQTLQQQEDFVQQDGNINFREILEDMLRTFSGAPQENILPQERQSVIQFWKTH</sequence>
<dbReference type="OrthoDB" id="421838at2759"/>
<dbReference type="GO" id="GO:0005634">
    <property type="term" value="C:nucleus"/>
    <property type="evidence" value="ECO:0007669"/>
    <property type="project" value="TreeGrafter"/>
</dbReference>
<reference evidence="6 7" key="1">
    <citation type="submission" date="2018-01" db="EMBL/GenBank/DDBJ databases">
        <title>Comparison of the Chinese Bamboo Partridge and Red Junglefowl genome sequences highlights the importance of demography in genome evolution.</title>
        <authorList>
            <person name="Tiley G.P."/>
            <person name="Kimball R.T."/>
            <person name="Braun E.L."/>
            <person name="Burleigh J.G."/>
        </authorList>
    </citation>
    <scope>NUCLEOTIDE SEQUENCE [LARGE SCALE GENOMIC DNA]</scope>
    <source>
        <strain evidence="6">RTK389</strain>
        <tissue evidence="6">Blood</tissue>
    </source>
</reference>
<dbReference type="PANTHER" id="PTHR12706">
    <property type="entry name" value="STRAWBERRY NOTCH-RELATED"/>
    <property type="match status" value="1"/>
</dbReference>
<evidence type="ECO:0000256" key="2">
    <source>
        <dbReference type="SAM" id="Coils"/>
    </source>
</evidence>
<proteinExistence type="inferred from homology"/>
<keyword evidence="7" id="KW-1185">Reference proteome</keyword>
<dbReference type="GO" id="GO:0042393">
    <property type="term" value="F:histone binding"/>
    <property type="evidence" value="ECO:0007669"/>
    <property type="project" value="TreeGrafter"/>
</dbReference>
<comment type="caution">
    <text evidence="6">The sequence shown here is derived from an EMBL/GenBank/DDBJ whole genome shotgun (WGS) entry which is preliminary data.</text>
</comment>
<dbReference type="InterPro" id="IPR057332">
    <property type="entry name" value="SBNO_a/b_dom"/>
</dbReference>